<sequence>MRYTPYAKQEVESALSMSGRKAAQLHSAGAGCDLVPTRRGRRLACKGGDRRLATNQRTEKARARSFGEPGGFLPRWNNVYAGWPFKANPRRPCVSQVSLVDQLPARKSVPTIWQPMLPSVSSRKNYRGSPRSGVQRSSQPRKR</sequence>
<dbReference type="EMBL" id="ML213519">
    <property type="protein sequence ID" value="TFK48377.1"/>
    <property type="molecule type" value="Genomic_DNA"/>
</dbReference>
<feature type="compositionally biased region" description="Polar residues" evidence="1">
    <location>
        <begin position="132"/>
        <end position="143"/>
    </location>
</feature>
<protein>
    <submittedName>
        <fullName evidence="2">Uncharacterized protein</fullName>
    </submittedName>
</protein>
<evidence type="ECO:0000313" key="2">
    <source>
        <dbReference type="EMBL" id="TFK48377.1"/>
    </source>
</evidence>
<evidence type="ECO:0000256" key="1">
    <source>
        <dbReference type="SAM" id="MobiDB-lite"/>
    </source>
</evidence>
<name>A0A5C3MTN2_9AGAM</name>
<evidence type="ECO:0000313" key="3">
    <source>
        <dbReference type="Proteomes" id="UP000305948"/>
    </source>
</evidence>
<reference evidence="2 3" key="1">
    <citation type="journal article" date="2019" name="Nat. Ecol. Evol.">
        <title>Megaphylogeny resolves global patterns of mushroom evolution.</title>
        <authorList>
            <person name="Varga T."/>
            <person name="Krizsan K."/>
            <person name="Foldi C."/>
            <person name="Dima B."/>
            <person name="Sanchez-Garcia M."/>
            <person name="Sanchez-Ramirez S."/>
            <person name="Szollosi G.J."/>
            <person name="Szarkandi J.G."/>
            <person name="Papp V."/>
            <person name="Albert L."/>
            <person name="Andreopoulos W."/>
            <person name="Angelini C."/>
            <person name="Antonin V."/>
            <person name="Barry K.W."/>
            <person name="Bougher N.L."/>
            <person name="Buchanan P."/>
            <person name="Buyck B."/>
            <person name="Bense V."/>
            <person name="Catcheside P."/>
            <person name="Chovatia M."/>
            <person name="Cooper J."/>
            <person name="Damon W."/>
            <person name="Desjardin D."/>
            <person name="Finy P."/>
            <person name="Geml J."/>
            <person name="Haridas S."/>
            <person name="Hughes K."/>
            <person name="Justo A."/>
            <person name="Karasinski D."/>
            <person name="Kautmanova I."/>
            <person name="Kiss B."/>
            <person name="Kocsube S."/>
            <person name="Kotiranta H."/>
            <person name="LaButti K.M."/>
            <person name="Lechner B.E."/>
            <person name="Liimatainen K."/>
            <person name="Lipzen A."/>
            <person name="Lukacs Z."/>
            <person name="Mihaltcheva S."/>
            <person name="Morgado L.N."/>
            <person name="Niskanen T."/>
            <person name="Noordeloos M.E."/>
            <person name="Ohm R.A."/>
            <person name="Ortiz-Santana B."/>
            <person name="Ovrebo C."/>
            <person name="Racz N."/>
            <person name="Riley R."/>
            <person name="Savchenko A."/>
            <person name="Shiryaev A."/>
            <person name="Soop K."/>
            <person name="Spirin V."/>
            <person name="Szebenyi C."/>
            <person name="Tomsovsky M."/>
            <person name="Tulloss R.E."/>
            <person name="Uehling J."/>
            <person name="Grigoriev I.V."/>
            <person name="Vagvolgyi C."/>
            <person name="Papp T."/>
            <person name="Martin F.M."/>
            <person name="Miettinen O."/>
            <person name="Hibbett D.S."/>
            <person name="Nagy L.G."/>
        </authorList>
    </citation>
    <scope>NUCLEOTIDE SEQUENCE [LARGE SCALE GENOMIC DNA]</scope>
    <source>
        <strain evidence="2 3">OMC1185</strain>
    </source>
</reference>
<dbReference type="PROSITE" id="PS51257">
    <property type="entry name" value="PROKAR_LIPOPROTEIN"/>
    <property type="match status" value="1"/>
</dbReference>
<dbReference type="AlphaFoldDB" id="A0A5C3MTN2"/>
<feature type="region of interest" description="Disordered" evidence="1">
    <location>
        <begin position="116"/>
        <end position="143"/>
    </location>
</feature>
<keyword evidence="3" id="KW-1185">Reference proteome</keyword>
<organism evidence="2 3">
    <name type="scientific">Heliocybe sulcata</name>
    <dbReference type="NCBI Taxonomy" id="5364"/>
    <lineage>
        <taxon>Eukaryota</taxon>
        <taxon>Fungi</taxon>
        <taxon>Dikarya</taxon>
        <taxon>Basidiomycota</taxon>
        <taxon>Agaricomycotina</taxon>
        <taxon>Agaricomycetes</taxon>
        <taxon>Gloeophyllales</taxon>
        <taxon>Gloeophyllaceae</taxon>
        <taxon>Heliocybe</taxon>
    </lineage>
</organism>
<accession>A0A5C3MTN2</accession>
<gene>
    <name evidence="2" type="ORF">OE88DRAFT_519192</name>
</gene>
<proteinExistence type="predicted"/>
<dbReference type="Proteomes" id="UP000305948">
    <property type="component" value="Unassembled WGS sequence"/>
</dbReference>